<dbReference type="Proteomes" id="UP000790709">
    <property type="component" value="Unassembled WGS sequence"/>
</dbReference>
<proteinExistence type="predicted"/>
<name>A0ACB8BRU7_9AGAM</name>
<dbReference type="EMBL" id="MU266353">
    <property type="protein sequence ID" value="KAH7928404.1"/>
    <property type="molecule type" value="Genomic_DNA"/>
</dbReference>
<keyword evidence="2" id="KW-1185">Reference proteome</keyword>
<accession>A0ACB8BRU7</accession>
<sequence>MPVHATHGGHLYDLEEFGKIQDETLLKEEIVRFEQEAFDGSPVILPGALDFWVFHSAS</sequence>
<evidence type="ECO:0000313" key="1">
    <source>
        <dbReference type="EMBL" id="KAH7928404.1"/>
    </source>
</evidence>
<evidence type="ECO:0000313" key="2">
    <source>
        <dbReference type="Proteomes" id="UP000790709"/>
    </source>
</evidence>
<reference evidence="1" key="1">
    <citation type="journal article" date="2021" name="New Phytol.">
        <title>Evolutionary innovations through gain and loss of genes in the ectomycorrhizal Boletales.</title>
        <authorList>
            <person name="Wu G."/>
            <person name="Miyauchi S."/>
            <person name="Morin E."/>
            <person name="Kuo A."/>
            <person name="Drula E."/>
            <person name="Varga T."/>
            <person name="Kohler A."/>
            <person name="Feng B."/>
            <person name="Cao Y."/>
            <person name="Lipzen A."/>
            <person name="Daum C."/>
            <person name="Hundley H."/>
            <person name="Pangilinan J."/>
            <person name="Johnson J."/>
            <person name="Barry K."/>
            <person name="LaButti K."/>
            <person name="Ng V."/>
            <person name="Ahrendt S."/>
            <person name="Min B."/>
            <person name="Choi I.G."/>
            <person name="Park H."/>
            <person name="Plett J.M."/>
            <person name="Magnuson J."/>
            <person name="Spatafora J.W."/>
            <person name="Nagy L.G."/>
            <person name="Henrissat B."/>
            <person name="Grigoriev I.V."/>
            <person name="Yang Z.L."/>
            <person name="Xu J."/>
            <person name="Martin F.M."/>
        </authorList>
    </citation>
    <scope>NUCLEOTIDE SEQUENCE</scope>
    <source>
        <strain evidence="1">KUC20120723A-06</strain>
    </source>
</reference>
<gene>
    <name evidence="1" type="ORF">BV22DRAFT_1030700</name>
</gene>
<organism evidence="1 2">
    <name type="scientific">Leucogyrophana mollusca</name>
    <dbReference type="NCBI Taxonomy" id="85980"/>
    <lineage>
        <taxon>Eukaryota</taxon>
        <taxon>Fungi</taxon>
        <taxon>Dikarya</taxon>
        <taxon>Basidiomycota</taxon>
        <taxon>Agaricomycotina</taxon>
        <taxon>Agaricomycetes</taxon>
        <taxon>Agaricomycetidae</taxon>
        <taxon>Boletales</taxon>
        <taxon>Boletales incertae sedis</taxon>
        <taxon>Leucogyrophana</taxon>
    </lineage>
</organism>
<protein>
    <submittedName>
        <fullName evidence="1">Uncharacterized protein</fullName>
    </submittedName>
</protein>
<comment type="caution">
    <text evidence="1">The sequence shown here is derived from an EMBL/GenBank/DDBJ whole genome shotgun (WGS) entry which is preliminary data.</text>
</comment>